<evidence type="ECO:0000256" key="1">
    <source>
        <dbReference type="SAM" id="SignalP"/>
    </source>
</evidence>
<evidence type="ECO:0000313" key="3">
    <source>
        <dbReference type="Proteomes" id="UP000501600"/>
    </source>
</evidence>
<dbReference type="InterPro" id="IPR016987">
    <property type="entry name" value="UCP023238"/>
</dbReference>
<name>A0A6H2DKA7_9SPHN</name>
<organism evidence="2 3">
    <name type="scientific">Parasphingorhabdus halotolerans</name>
    <dbReference type="NCBI Taxonomy" id="2725558"/>
    <lineage>
        <taxon>Bacteria</taxon>
        <taxon>Pseudomonadati</taxon>
        <taxon>Pseudomonadota</taxon>
        <taxon>Alphaproteobacteria</taxon>
        <taxon>Sphingomonadales</taxon>
        <taxon>Sphingomonadaceae</taxon>
        <taxon>Parasphingorhabdus</taxon>
    </lineage>
</organism>
<dbReference type="EMBL" id="CP051217">
    <property type="protein sequence ID" value="QJB69112.1"/>
    <property type="molecule type" value="Genomic_DNA"/>
</dbReference>
<reference evidence="2 3" key="1">
    <citation type="submission" date="2020-04" db="EMBL/GenBank/DDBJ databases">
        <title>Genome sequence for Sphingorhabdus sp. strain M1.</title>
        <authorList>
            <person name="Park S.-J."/>
        </authorList>
    </citation>
    <scope>NUCLEOTIDE SEQUENCE [LARGE SCALE GENOMIC DNA]</scope>
    <source>
        <strain evidence="2 3">JK6</strain>
    </source>
</reference>
<feature type="signal peptide" evidence="1">
    <location>
        <begin position="1"/>
        <end position="18"/>
    </location>
</feature>
<dbReference type="Proteomes" id="UP000501600">
    <property type="component" value="Chromosome"/>
</dbReference>
<sequence length="177" mass="18887">MASALAGSALLFAIPAMAQTKEERLTAPPALYTDLIACKTLPDASARLACYDAKVAALETAQTNNEVVIADREQVREARKGLFGLSLPRINLFGGDGDEGSDIAQIDGVIKSAKTSRSGKWLITLEDGAVWQQTDAPRSTMRQPKPGDSITIERAALGSFLAKVNDGRGFKVIRLVN</sequence>
<keyword evidence="1" id="KW-0732">Signal</keyword>
<proteinExistence type="predicted"/>
<dbReference type="PIRSF" id="PIRSF032038">
    <property type="entry name" value="UCP023238"/>
    <property type="match status" value="1"/>
</dbReference>
<gene>
    <name evidence="2" type="ORF">HF685_07290</name>
</gene>
<feature type="chain" id="PRO_5026109102" evidence="1">
    <location>
        <begin position="19"/>
        <end position="177"/>
    </location>
</feature>
<evidence type="ECO:0000313" key="2">
    <source>
        <dbReference type="EMBL" id="QJB69112.1"/>
    </source>
</evidence>
<dbReference type="KEGG" id="phao:HF685_07290"/>
<keyword evidence="3" id="KW-1185">Reference proteome</keyword>
<accession>A0A6H2DKA7</accession>
<dbReference type="AlphaFoldDB" id="A0A6H2DKA7"/>
<protein>
    <submittedName>
        <fullName evidence="2">Uncharacterized protein</fullName>
    </submittedName>
</protein>